<proteinExistence type="predicted"/>
<evidence type="ECO:0000313" key="2">
    <source>
        <dbReference type="Proteomes" id="UP000692954"/>
    </source>
</evidence>
<accession>A0A8S1RMY5</accession>
<protein>
    <submittedName>
        <fullName evidence="1">Uncharacterized protein</fullName>
    </submittedName>
</protein>
<dbReference type="AlphaFoldDB" id="A0A8S1RMY5"/>
<organism evidence="1 2">
    <name type="scientific">Paramecium sonneborni</name>
    <dbReference type="NCBI Taxonomy" id="65129"/>
    <lineage>
        <taxon>Eukaryota</taxon>
        <taxon>Sar</taxon>
        <taxon>Alveolata</taxon>
        <taxon>Ciliophora</taxon>
        <taxon>Intramacronucleata</taxon>
        <taxon>Oligohymenophorea</taxon>
        <taxon>Peniculida</taxon>
        <taxon>Parameciidae</taxon>
        <taxon>Paramecium</taxon>
    </lineage>
</organism>
<evidence type="ECO:0000313" key="1">
    <source>
        <dbReference type="EMBL" id="CAD8128154.1"/>
    </source>
</evidence>
<comment type="caution">
    <text evidence="1">The sequence shown here is derived from an EMBL/GenBank/DDBJ whole genome shotgun (WGS) entry which is preliminary data.</text>
</comment>
<dbReference type="Pfam" id="PF10274">
    <property type="entry name" value="ParcG"/>
    <property type="match status" value="1"/>
</dbReference>
<dbReference type="EMBL" id="CAJJDN010000183">
    <property type="protein sequence ID" value="CAD8128154.1"/>
    <property type="molecule type" value="Genomic_DNA"/>
</dbReference>
<dbReference type="PANTHER" id="PTHR21207:SF1">
    <property type="entry name" value="PACRG-LIKE PROTEIN"/>
    <property type="match status" value="1"/>
</dbReference>
<keyword evidence="2" id="KW-1185">Reference proteome</keyword>
<reference evidence="1" key="1">
    <citation type="submission" date="2021-01" db="EMBL/GenBank/DDBJ databases">
        <authorList>
            <consortium name="Genoscope - CEA"/>
            <person name="William W."/>
        </authorList>
    </citation>
    <scope>NUCLEOTIDE SEQUENCE</scope>
</reference>
<gene>
    <name evidence="1" type="ORF">PSON_ATCC_30995.1.T1830088</name>
</gene>
<dbReference type="PANTHER" id="PTHR21207">
    <property type="entry name" value="PARKIN COREGULATED GENE PROTEIN PARK2 COREGULATED"/>
    <property type="match status" value="1"/>
</dbReference>
<name>A0A8S1RMY5_9CILI</name>
<dbReference type="Proteomes" id="UP000692954">
    <property type="component" value="Unassembled WGS sequence"/>
</dbReference>
<dbReference type="OrthoDB" id="10258089at2759"/>
<dbReference type="InterPro" id="IPR019399">
    <property type="entry name" value="Parkin_co-regulated_protein"/>
</dbReference>
<sequence length="251" mass="29052">MYKQSQKIQSNVQRLNQIHRNYVAGDYYQNYKNNQNIEDPLNAQKMIEQYKYKKNEKKQLVTKRIKMVDPFSNKYQRDINSFAYVYEAGGIPCKINYNAHGNMKIQWIPDVNIMTLPYDPVLVTCFNGLLEDVHPYLAIATMAIQYMLSNENAQEKIISLLPKLVLPLRNALSSKSDKVFSSALTVLISLSNIVGSHLDKYLKLFIVPIWQRQNHSAFGEQIRIAFVTLEDNGGSEVYQIIKQKIPTYSNF</sequence>